<organism evidence="8">
    <name type="scientific">hydrothermal vent metagenome</name>
    <dbReference type="NCBI Taxonomy" id="652676"/>
    <lineage>
        <taxon>unclassified sequences</taxon>
        <taxon>metagenomes</taxon>
        <taxon>ecological metagenomes</taxon>
    </lineage>
</organism>
<evidence type="ECO:0000259" key="7">
    <source>
        <dbReference type="PROSITE" id="PS50893"/>
    </source>
</evidence>
<evidence type="ECO:0000256" key="5">
    <source>
        <dbReference type="ARBA" id="ARBA00022967"/>
    </source>
</evidence>
<evidence type="ECO:0000313" key="8">
    <source>
        <dbReference type="EMBL" id="VAV92132.1"/>
    </source>
</evidence>
<evidence type="ECO:0000256" key="3">
    <source>
        <dbReference type="ARBA" id="ARBA00022741"/>
    </source>
</evidence>
<dbReference type="Pfam" id="PF00005">
    <property type="entry name" value="ABC_tran"/>
    <property type="match status" value="1"/>
</dbReference>
<dbReference type="InterPro" id="IPR012693">
    <property type="entry name" value="ABC_transpr_PhnC"/>
</dbReference>
<dbReference type="InterPro" id="IPR003439">
    <property type="entry name" value="ABC_transporter-like_ATP-bd"/>
</dbReference>
<keyword evidence="4 8" id="KW-0067">ATP-binding</keyword>
<dbReference type="GO" id="GO:0005524">
    <property type="term" value="F:ATP binding"/>
    <property type="evidence" value="ECO:0007669"/>
    <property type="project" value="UniProtKB-KW"/>
</dbReference>
<evidence type="ECO:0000256" key="2">
    <source>
        <dbReference type="ARBA" id="ARBA00022475"/>
    </source>
</evidence>
<accession>A0A3B0RK36</accession>
<protein>
    <submittedName>
        <fullName evidence="8">ABC transporter, ATP-binding protein (Cluster 12, methionine/phosphonates)</fullName>
    </submittedName>
</protein>
<sequence length="268" mass="29124">MGKVTANAPALTVQDTSVAFGDFIALHNVDLQVEPGEMVALIGASGSGKSTLLRTIDGLQVAAPGSGRIEVFGRKVQRNGRLAKGLYYRRRDIGMIFQSFNLVGRLSLFSNVLIGALGRIPSWRGALGLYRSSDRTLAMQALERVGVAEFAGRRASKLSGGQKQRGAIARALVQRAKMILADEPIASLDPVSARHVMEQLQELNQRDGITILVSLHQVDFAIRYCKRVVALKDGKIIYDGPADKMTKDDMIAVYGDEYEDAFWSAEAA</sequence>
<gene>
    <name evidence="8" type="ORF">MNBD_ALPHA06-1936</name>
</gene>
<name>A0A3B0RK36_9ZZZZ</name>
<keyword evidence="2" id="KW-1003">Cell membrane</keyword>
<dbReference type="PROSITE" id="PS50893">
    <property type="entry name" value="ABC_TRANSPORTER_2"/>
    <property type="match status" value="1"/>
</dbReference>
<dbReference type="InterPro" id="IPR027417">
    <property type="entry name" value="P-loop_NTPase"/>
</dbReference>
<dbReference type="EMBL" id="UOEE01000137">
    <property type="protein sequence ID" value="VAV92132.1"/>
    <property type="molecule type" value="Genomic_DNA"/>
</dbReference>
<dbReference type="NCBIfam" id="TIGR02315">
    <property type="entry name" value="ABC_phnC"/>
    <property type="match status" value="1"/>
</dbReference>
<feature type="domain" description="ABC transporter" evidence="7">
    <location>
        <begin position="11"/>
        <end position="258"/>
    </location>
</feature>
<dbReference type="PANTHER" id="PTHR43166">
    <property type="entry name" value="AMINO ACID IMPORT ATP-BINDING PROTEIN"/>
    <property type="match status" value="1"/>
</dbReference>
<dbReference type="Gene3D" id="3.40.50.300">
    <property type="entry name" value="P-loop containing nucleotide triphosphate hydrolases"/>
    <property type="match status" value="1"/>
</dbReference>
<dbReference type="InterPro" id="IPR050086">
    <property type="entry name" value="MetN_ABC_transporter-like"/>
</dbReference>
<keyword evidence="6" id="KW-0472">Membrane</keyword>
<reference evidence="8" key="1">
    <citation type="submission" date="2018-06" db="EMBL/GenBank/DDBJ databases">
        <authorList>
            <person name="Zhirakovskaya E."/>
        </authorList>
    </citation>
    <scope>NUCLEOTIDE SEQUENCE</scope>
</reference>
<dbReference type="AlphaFoldDB" id="A0A3B0RK36"/>
<dbReference type="CDD" id="cd03256">
    <property type="entry name" value="ABC_PhnC_transporter"/>
    <property type="match status" value="1"/>
</dbReference>
<keyword evidence="1" id="KW-0813">Transport</keyword>
<dbReference type="SMART" id="SM00382">
    <property type="entry name" value="AAA"/>
    <property type="match status" value="1"/>
</dbReference>
<dbReference type="GO" id="GO:0015416">
    <property type="term" value="F:ABC-type phosphonate transporter activity"/>
    <property type="evidence" value="ECO:0007669"/>
    <property type="project" value="InterPro"/>
</dbReference>
<dbReference type="GO" id="GO:0016020">
    <property type="term" value="C:membrane"/>
    <property type="evidence" value="ECO:0007669"/>
    <property type="project" value="InterPro"/>
</dbReference>
<keyword evidence="5" id="KW-1278">Translocase</keyword>
<dbReference type="InterPro" id="IPR003593">
    <property type="entry name" value="AAA+_ATPase"/>
</dbReference>
<proteinExistence type="predicted"/>
<dbReference type="PANTHER" id="PTHR43166:SF6">
    <property type="entry name" value="PHOSPHONATES IMPORT ATP-BINDING PROTEIN PHNC"/>
    <property type="match status" value="1"/>
</dbReference>
<dbReference type="SUPFAM" id="SSF52540">
    <property type="entry name" value="P-loop containing nucleoside triphosphate hydrolases"/>
    <property type="match status" value="1"/>
</dbReference>
<evidence type="ECO:0000256" key="4">
    <source>
        <dbReference type="ARBA" id="ARBA00022840"/>
    </source>
</evidence>
<dbReference type="GO" id="GO:0016887">
    <property type="term" value="F:ATP hydrolysis activity"/>
    <property type="evidence" value="ECO:0007669"/>
    <property type="project" value="InterPro"/>
</dbReference>
<evidence type="ECO:0000256" key="6">
    <source>
        <dbReference type="ARBA" id="ARBA00023136"/>
    </source>
</evidence>
<evidence type="ECO:0000256" key="1">
    <source>
        <dbReference type="ARBA" id="ARBA00022448"/>
    </source>
</evidence>
<keyword evidence="3" id="KW-0547">Nucleotide-binding</keyword>